<evidence type="ECO:0000313" key="6">
    <source>
        <dbReference type="Proteomes" id="UP000002320"/>
    </source>
</evidence>
<accession>B0X931</accession>
<evidence type="ECO:0000313" key="4">
    <source>
        <dbReference type="EMBL" id="EDS42937.1"/>
    </source>
</evidence>
<reference evidence="5" key="2">
    <citation type="submission" date="2021-02" db="UniProtKB">
        <authorList>
            <consortium name="EnsemblMetazoa"/>
        </authorList>
    </citation>
    <scope>IDENTIFICATION</scope>
    <source>
        <strain evidence="5">JHB</strain>
    </source>
</reference>
<proteinExistence type="predicted"/>
<feature type="chain" id="PRO_5014567234" evidence="3">
    <location>
        <begin position="18"/>
        <end position="174"/>
    </location>
</feature>
<dbReference type="EMBL" id="DS232516">
    <property type="protein sequence ID" value="EDS42937.1"/>
    <property type="molecule type" value="Genomic_DNA"/>
</dbReference>
<feature type="signal peptide" evidence="3">
    <location>
        <begin position="1"/>
        <end position="17"/>
    </location>
</feature>
<dbReference type="InParanoid" id="B0X931"/>
<evidence type="ECO:0000256" key="3">
    <source>
        <dbReference type="SAM" id="SignalP"/>
    </source>
</evidence>
<dbReference type="Proteomes" id="UP000002320">
    <property type="component" value="Unassembled WGS sequence"/>
</dbReference>
<keyword evidence="3" id="KW-0732">Signal</keyword>
<feature type="coiled-coil region" evidence="1">
    <location>
        <begin position="39"/>
        <end position="80"/>
    </location>
</feature>
<dbReference type="VEuPathDB" id="VectorBase:CQUJHB001077"/>
<name>B0X931_CULQU</name>
<dbReference type="EnsemblMetazoa" id="CPIJ015692-RA">
    <property type="protein sequence ID" value="CPIJ015692-PA"/>
    <property type="gene ID" value="CPIJ015692"/>
</dbReference>
<dbReference type="HOGENOM" id="CLU_1541646_0_0_1"/>
<keyword evidence="6" id="KW-1185">Reference proteome</keyword>
<dbReference type="KEGG" id="cqu:CpipJ_CPIJ015692"/>
<keyword evidence="1" id="KW-0175">Coiled coil</keyword>
<dbReference type="OrthoDB" id="6145874at2759"/>
<feature type="compositionally biased region" description="Low complexity" evidence="2">
    <location>
        <begin position="154"/>
        <end position="174"/>
    </location>
</feature>
<feature type="region of interest" description="Disordered" evidence="2">
    <location>
        <begin position="143"/>
        <end position="174"/>
    </location>
</feature>
<protein>
    <submittedName>
        <fullName evidence="4 5">Uncharacterized protein</fullName>
    </submittedName>
</protein>
<dbReference type="AlphaFoldDB" id="B0X931"/>
<evidence type="ECO:0000313" key="5">
    <source>
        <dbReference type="EnsemblMetazoa" id="CPIJ015692-PA"/>
    </source>
</evidence>
<reference evidence="4" key="1">
    <citation type="submission" date="2007-03" db="EMBL/GenBank/DDBJ databases">
        <title>Annotation of Culex pipiens quinquefasciatus.</title>
        <authorList>
            <consortium name="The Broad Institute Genome Sequencing Platform"/>
            <person name="Atkinson P.W."/>
            <person name="Hemingway J."/>
            <person name="Christensen B.M."/>
            <person name="Higgs S."/>
            <person name="Kodira C."/>
            <person name="Hannick L."/>
            <person name="Megy K."/>
            <person name="O'Leary S."/>
            <person name="Pearson M."/>
            <person name="Haas B.J."/>
            <person name="Mauceli E."/>
            <person name="Wortman J.R."/>
            <person name="Lee N.H."/>
            <person name="Guigo R."/>
            <person name="Stanke M."/>
            <person name="Alvarado L."/>
            <person name="Amedeo P."/>
            <person name="Antoine C.H."/>
            <person name="Arensburger P."/>
            <person name="Bidwell S.L."/>
            <person name="Crawford M."/>
            <person name="Camaro F."/>
            <person name="Devon K."/>
            <person name="Engels R."/>
            <person name="Hammond M."/>
            <person name="Howarth C."/>
            <person name="Koehrsen M."/>
            <person name="Lawson D."/>
            <person name="Montgomery P."/>
            <person name="Nene V."/>
            <person name="Nusbaum C."/>
            <person name="Puiu D."/>
            <person name="Romero-Severson J."/>
            <person name="Severson D.W."/>
            <person name="Shumway M."/>
            <person name="Sisk P."/>
            <person name="Stolte C."/>
            <person name="Zeng Q."/>
            <person name="Eisenstadt E."/>
            <person name="Fraser-Liggett C."/>
            <person name="Strausberg R."/>
            <person name="Galagan J."/>
            <person name="Birren B."/>
            <person name="Collins F.H."/>
        </authorList>
    </citation>
    <scope>NUCLEOTIDE SEQUENCE [LARGE SCALE GENOMIC DNA]</scope>
    <source>
        <strain evidence="4">JHB</strain>
    </source>
</reference>
<organism>
    <name type="scientific">Culex quinquefasciatus</name>
    <name type="common">Southern house mosquito</name>
    <name type="synonym">Culex pungens</name>
    <dbReference type="NCBI Taxonomy" id="7176"/>
    <lineage>
        <taxon>Eukaryota</taxon>
        <taxon>Metazoa</taxon>
        <taxon>Ecdysozoa</taxon>
        <taxon>Arthropoda</taxon>
        <taxon>Hexapoda</taxon>
        <taxon>Insecta</taxon>
        <taxon>Pterygota</taxon>
        <taxon>Neoptera</taxon>
        <taxon>Endopterygota</taxon>
        <taxon>Diptera</taxon>
        <taxon>Nematocera</taxon>
        <taxon>Culicoidea</taxon>
        <taxon>Culicidae</taxon>
        <taxon>Culicinae</taxon>
        <taxon>Culicini</taxon>
        <taxon>Culex</taxon>
        <taxon>Culex</taxon>
    </lineage>
</organism>
<dbReference type="VEuPathDB" id="VectorBase:CPIJ015692"/>
<gene>
    <name evidence="5" type="primary">6049379</name>
    <name evidence="4" type="ORF">CpipJ_CPIJ015692</name>
</gene>
<evidence type="ECO:0000256" key="2">
    <source>
        <dbReference type="SAM" id="MobiDB-lite"/>
    </source>
</evidence>
<sequence length="174" mass="19264">MFRPAALVLILAGLTLAATVEVNDLKQLPAADLNSGLGYELLLTAIEAMQQDIMETRAQVREQRQLLEEVRGEIDRKQQSVESKVQVVLKRSLVELNQKIDNLNGLYSPRKLDDTMQWNGFGDQEGLLGAAMMIRPSRTVNLDRPMMPDGGSPSSGYFFSQTSFSSSSSRNGFP</sequence>
<evidence type="ECO:0000256" key="1">
    <source>
        <dbReference type="SAM" id="Coils"/>
    </source>
</evidence>